<protein>
    <recommendedName>
        <fullName evidence="2">Pyridoxal phosphate homeostasis protein</fullName>
        <shortName evidence="2">PLP homeostasis protein</shortName>
    </recommendedName>
</protein>
<feature type="compositionally biased region" description="Basic and acidic residues" evidence="5">
    <location>
        <begin position="14"/>
        <end position="27"/>
    </location>
</feature>
<dbReference type="PIRSF" id="PIRSF004848">
    <property type="entry name" value="YBL036c_PLPDEIII"/>
    <property type="match status" value="1"/>
</dbReference>
<dbReference type="HAMAP" id="MF_02087">
    <property type="entry name" value="PLP_homeostasis"/>
    <property type="match status" value="1"/>
</dbReference>
<evidence type="ECO:0000256" key="3">
    <source>
        <dbReference type="PIRSR" id="PIRSR004848-1"/>
    </source>
</evidence>
<dbReference type="SUPFAM" id="SSF51419">
    <property type="entry name" value="PLP-binding barrel"/>
    <property type="match status" value="1"/>
</dbReference>
<comment type="similarity">
    <text evidence="2 4">Belongs to the pyridoxal phosphate-binding protein YggS/PROSC family.</text>
</comment>
<proteinExistence type="inferred from homology"/>
<dbReference type="InterPro" id="IPR029066">
    <property type="entry name" value="PLP-binding_barrel"/>
</dbReference>
<comment type="cofactor">
    <cofactor evidence="3">
        <name>pyridoxal 5'-phosphate</name>
        <dbReference type="ChEBI" id="CHEBI:597326"/>
    </cofactor>
</comment>
<evidence type="ECO:0000256" key="2">
    <source>
        <dbReference type="HAMAP-Rule" id="MF_02087"/>
    </source>
</evidence>
<dbReference type="Proteomes" id="UP000471166">
    <property type="component" value="Unassembled WGS sequence"/>
</dbReference>
<reference evidence="7 8" key="1">
    <citation type="submission" date="2020-01" db="EMBL/GenBank/DDBJ databases">
        <title>Genetics and antimicrobial susceptibilities of Nocardia species isolated from the soil; a comparison with species isolated from humans.</title>
        <authorList>
            <person name="Carrasco G."/>
            <person name="Monzon S."/>
            <person name="Sansegundo M."/>
            <person name="Garcia E."/>
            <person name="Garrido N."/>
            <person name="Medina M.J."/>
            <person name="Villalon P."/>
            <person name="Ramirez-Arocha A.C."/>
            <person name="Jimenez P."/>
            <person name="Cuesta I."/>
            <person name="Valdezate S."/>
        </authorList>
    </citation>
    <scope>NUCLEOTIDE SEQUENCE [LARGE SCALE GENOMIC DNA]</scope>
    <source>
        <strain evidence="7 8">CNM20110626</strain>
    </source>
</reference>
<dbReference type="Gene3D" id="3.20.20.10">
    <property type="entry name" value="Alanine racemase"/>
    <property type="match status" value="1"/>
</dbReference>
<feature type="modified residue" description="N6-(pyridoxal phosphate)lysine" evidence="2 3">
    <location>
        <position position="82"/>
    </location>
</feature>
<dbReference type="InterPro" id="IPR001608">
    <property type="entry name" value="Ala_racemase_N"/>
</dbReference>
<feature type="region of interest" description="Disordered" evidence="5">
    <location>
        <begin position="1"/>
        <end position="44"/>
    </location>
</feature>
<keyword evidence="1 2" id="KW-0663">Pyridoxal phosphate</keyword>
<evidence type="ECO:0000256" key="1">
    <source>
        <dbReference type="ARBA" id="ARBA00022898"/>
    </source>
</evidence>
<feature type="domain" description="Alanine racemase N-terminal" evidence="6">
    <location>
        <begin position="74"/>
        <end position="277"/>
    </location>
</feature>
<name>A0A6P1CTD0_9NOCA</name>
<dbReference type="Pfam" id="PF01168">
    <property type="entry name" value="Ala_racemase_N"/>
    <property type="match status" value="1"/>
</dbReference>
<sequence length="281" mass="29533">MHDRGHDIVQPPLRRADRPPRRGDLDGGRGAARVSPTSTAQTLDRRTTELATNLAGLIDRIDAACAAAGRDPGSVRLLPVTKFFPAADVEILYSLGRREFGESREQEASAKVSELTRHPDIRWHMIGRLQRNKAKSVARWAHTVHSVDSERLATALDAGAAAALDAGDRDTALNVLIQVSLDADPSRGGVAPDDVAALADRIAEAPALRLSGLMAIPPLEVEPAAAFARLAAVHAELTAAHPGASELSAGMSGDLESAIEHGSTCVRVGTALMGARPITSA</sequence>
<dbReference type="GO" id="GO:0030170">
    <property type="term" value="F:pyridoxal phosphate binding"/>
    <property type="evidence" value="ECO:0007669"/>
    <property type="project" value="UniProtKB-UniRule"/>
</dbReference>
<dbReference type="EMBL" id="JAAGVB010000030">
    <property type="protein sequence ID" value="NEW34664.1"/>
    <property type="molecule type" value="Genomic_DNA"/>
</dbReference>
<evidence type="ECO:0000259" key="6">
    <source>
        <dbReference type="Pfam" id="PF01168"/>
    </source>
</evidence>
<comment type="caution">
    <text evidence="7">The sequence shown here is derived from an EMBL/GenBank/DDBJ whole genome shotgun (WGS) entry which is preliminary data.</text>
</comment>
<dbReference type="PROSITE" id="PS01211">
    <property type="entry name" value="UPF0001"/>
    <property type="match status" value="1"/>
</dbReference>
<evidence type="ECO:0000313" key="7">
    <source>
        <dbReference type="EMBL" id="NEW34664.1"/>
    </source>
</evidence>
<dbReference type="NCBIfam" id="TIGR00044">
    <property type="entry name" value="YggS family pyridoxal phosphate-dependent enzyme"/>
    <property type="match status" value="1"/>
</dbReference>
<evidence type="ECO:0000256" key="4">
    <source>
        <dbReference type="RuleBase" id="RU004514"/>
    </source>
</evidence>
<accession>A0A6P1CTD0</accession>
<dbReference type="AlphaFoldDB" id="A0A6P1CTD0"/>
<dbReference type="PANTHER" id="PTHR10146:SF14">
    <property type="entry name" value="PYRIDOXAL PHOSPHATE HOMEOSTASIS PROTEIN"/>
    <property type="match status" value="1"/>
</dbReference>
<evidence type="ECO:0000256" key="5">
    <source>
        <dbReference type="SAM" id="MobiDB-lite"/>
    </source>
</evidence>
<comment type="function">
    <text evidence="2">Pyridoxal 5'-phosphate (PLP)-binding protein, which is involved in PLP homeostasis.</text>
</comment>
<dbReference type="InterPro" id="IPR011078">
    <property type="entry name" value="PyrdxlP_homeostasis"/>
</dbReference>
<dbReference type="CDD" id="cd00635">
    <property type="entry name" value="PLPDE_III_YBL036c_like"/>
    <property type="match status" value="1"/>
</dbReference>
<evidence type="ECO:0000313" key="8">
    <source>
        <dbReference type="Proteomes" id="UP000471166"/>
    </source>
</evidence>
<organism evidence="7 8">
    <name type="scientific">Nocardia cyriacigeorgica</name>
    <dbReference type="NCBI Taxonomy" id="135487"/>
    <lineage>
        <taxon>Bacteria</taxon>
        <taxon>Bacillati</taxon>
        <taxon>Actinomycetota</taxon>
        <taxon>Actinomycetes</taxon>
        <taxon>Mycobacteriales</taxon>
        <taxon>Nocardiaceae</taxon>
        <taxon>Nocardia</taxon>
    </lineage>
</organism>
<dbReference type="PANTHER" id="PTHR10146">
    <property type="entry name" value="PROLINE SYNTHETASE CO-TRANSCRIBED BACTERIAL HOMOLOG PROTEIN"/>
    <property type="match status" value="1"/>
</dbReference>
<gene>
    <name evidence="7" type="ORF">GV791_19180</name>
</gene>